<comment type="caution">
    <text evidence="1">The sequence shown here is derived from an EMBL/GenBank/DDBJ whole genome shotgun (WGS) entry which is preliminary data.</text>
</comment>
<protein>
    <submittedName>
        <fullName evidence="1">Short-chain dehydrogenase</fullName>
    </submittedName>
</protein>
<proteinExistence type="predicted"/>
<evidence type="ECO:0000313" key="2">
    <source>
        <dbReference type="Proteomes" id="UP000790377"/>
    </source>
</evidence>
<dbReference type="Proteomes" id="UP000790377">
    <property type="component" value="Unassembled WGS sequence"/>
</dbReference>
<name>A0ACB8A477_9AGAM</name>
<sequence>MAPYSVLQSLREQFRELPVARADLSSKTLVVVGANTGLGLEASVHFATMGPERLLVTCRDEKKCEQAKRDILQRVENGVSSDAVVSWPLNMDSFDSVCAFADRFEAEEIGKIDALVANAGIASATYTRTSDGWEKQLQVNYLSTALLSILMLPHLIKASSPESASRLVIVSSEAYNFNTHLKDISSWPNILHKLNDETYCTAAVMQERYNLSKLLQVLFVRELAAHLPSPTPVAASTLHPGLCHSAIDRDITGFLKYFLIVLKSFSARSTEMGSRTLVHPAVAPDERSRHGKYLSSCEVMEYSDWVLSDEGKETAKRVWAETIEVLTKIDPRVEPIVREHLSS</sequence>
<accession>A0ACB8A477</accession>
<dbReference type="EMBL" id="MU267854">
    <property type="protein sequence ID" value="KAH7907991.1"/>
    <property type="molecule type" value="Genomic_DNA"/>
</dbReference>
<evidence type="ECO:0000313" key="1">
    <source>
        <dbReference type="EMBL" id="KAH7907991.1"/>
    </source>
</evidence>
<gene>
    <name evidence="1" type="ORF">BJ138DRAFT_1069511</name>
</gene>
<keyword evidence="2" id="KW-1185">Reference proteome</keyword>
<organism evidence="1 2">
    <name type="scientific">Hygrophoropsis aurantiaca</name>
    <dbReference type="NCBI Taxonomy" id="72124"/>
    <lineage>
        <taxon>Eukaryota</taxon>
        <taxon>Fungi</taxon>
        <taxon>Dikarya</taxon>
        <taxon>Basidiomycota</taxon>
        <taxon>Agaricomycotina</taxon>
        <taxon>Agaricomycetes</taxon>
        <taxon>Agaricomycetidae</taxon>
        <taxon>Boletales</taxon>
        <taxon>Coniophorineae</taxon>
        <taxon>Hygrophoropsidaceae</taxon>
        <taxon>Hygrophoropsis</taxon>
    </lineage>
</organism>
<reference evidence="1" key="1">
    <citation type="journal article" date="2021" name="New Phytol.">
        <title>Evolutionary innovations through gain and loss of genes in the ectomycorrhizal Boletales.</title>
        <authorList>
            <person name="Wu G."/>
            <person name="Miyauchi S."/>
            <person name="Morin E."/>
            <person name="Kuo A."/>
            <person name="Drula E."/>
            <person name="Varga T."/>
            <person name="Kohler A."/>
            <person name="Feng B."/>
            <person name="Cao Y."/>
            <person name="Lipzen A."/>
            <person name="Daum C."/>
            <person name="Hundley H."/>
            <person name="Pangilinan J."/>
            <person name="Johnson J."/>
            <person name="Barry K."/>
            <person name="LaButti K."/>
            <person name="Ng V."/>
            <person name="Ahrendt S."/>
            <person name="Min B."/>
            <person name="Choi I.G."/>
            <person name="Park H."/>
            <person name="Plett J.M."/>
            <person name="Magnuson J."/>
            <person name="Spatafora J.W."/>
            <person name="Nagy L.G."/>
            <person name="Henrissat B."/>
            <person name="Grigoriev I.V."/>
            <person name="Yang Z.L."/>
            <person name="Xu J."/>
            <person name="Martin F.M."/>
        </authorList>
    </citation>
    <scope>NUCLEOTIDE SEQUENCE</scope>
    <source>
        <strain evidence="1">ATCC 28755</strain>
    </source>
</reference>